<dbReference type="STRING" id="525245.HMPREF0044_0227"/>
<dbReference type="OrthoDB" id="3213529at2"/>
<dbReference type="AlphaFoldDB" id="C0VYI7"/>
<protein>
    <recommendedName>
        <fullName evidence="3">DUF1540 domain-containing protein</fullName>
    </recommendedName>
</protein>
<keyword evidence="2" id="KW-1185">Reference proteome</keyword>
<proteinExistence type="predicted"/>
<reference evidence="1 2" key="1">
    <citation type="submission" date="2009-01" db="EMBL/GenBank/DDBJ databases">
        <authorList>
            <person name="Qin X."/>
            <person name="Bachman B."/>
            <person name="Battles P."/>
            <person name="Bell A."/>
            <person name="Bess C."/>
            <person name="Bickham C."/>
            <person name="Chaboub L."/>
            <person name="Chen D."/>
            <person name="Coyle M."/>
            <person name="Deiros D.R."/>
            <person name="Dinh H."/>
            <person name="Forbes L."/>
            <person name="Fowler G."/>
            <person name="Francisco L."/>
            <person name="Fu Q."/>
            <person name="Gubbala S."/>
            <person name="Hale W."/>
            <person name="Han Y."/>
            <person name="Hemphill L."/>
            <person name="Highlander S.K."/>
            <person name="Hirani K."/>
            <person name="Hogues M."/>
            <person name="Jackson L."/>
            <person name="Jakkamsetti A."/>
            <person name="Javaid M."/>
            <person name="Jiang H."/>
            <person name="Korchina V."/>
            <person name="Kovar C."/>
            <person name="Lara F."/>
            <person name="Lee S."/>
            <person name="Mata R."/>
            <person name="Mathew T."/>
            <person name="Moen C."/>
            <person name="Morales K."/>
            <person name="Munidasa M."/>
            <person name="Nazareth L."/>
            <person name="Ngo R."/>
            <person name="Nguyen L."/>
            <person name="Okwuonu G."/>
            <person name="Ongeri F."/>
            <person name="Patil S."/>
            <person name="Petrosino J."/>
            <person name="Pham C."/>
            <person name="Pham P."/>
            <person name="Pu L.-L."/>
            <person name="Puazo M."/>
            <person name="Raj R."/>
            <person name="Reid J."/>
            <person name="Rouhana J."/>
            <person name="Saada N."/>
            <person name="Shang Y."/>
            <person name="Simmons D."/>
            <person name="Thornton R."/>
            <person name="Warren J."/>
            <person name="Weissenberger G."/>
            <person name="Zhang J."/>
            <person name="Zhang L."/>
            <person name="Zhou C."/>
            <person name="Zhu D."/>
            <person name="Muzny D."/>
            <person name="Worley K."/>
            <person name="Gibbs R."/>
        </authorList>
    </citation>
    <scope>NUCLEOTIDE SEQUENCE [LARGE SCALE GENOMIC DNA]</scope>
    <source>
        <strain evidence="1 2">DSM 15436</strain>
    </source>
</reference>
<dbReference type="EMBL" id="ACFG01000004">
    <property type="protein sequence ID" value="EEH64490.1"/>
    <property type="molecule type" value="Genomic_DNA"/>
</dbReference>
<dbReference type="HOGENOM" id="CLU_151939_0_0_11"/>
<evidence type="ECO:0000313" key="1">
    <source>
        <dbReference type="EMBL" id="EEH64490.1"/>
    </source>
</evidence>
<name>C0VYI7_9ACTO</name>
<dbReference type="RefSeq" id="WP_006547224.1">
    <property type="nucleotide sequence ID" value="NZ_DS999545.1"/>
</dbReference>
<evidence type="ECO:0000313" key="2">
    <source>
        <dbReference type="Proteomes" id="UP000010301"/>
    </source>
</evidence>
<dbReference type="Proteomes" id="UP000010301">
    <property type="component" value="Unassembled WGS sequence"/>
</dbReference>
<accession>C0VYI7</accession>
<comment type="caution">
    <text evidence="1">The sequence shown here is derived from an EMBL/GenBank/DDBJ whole genome shotgun (WGS) entry which is preliminary data.</text>
</comment>
<sequence length="84" mass="8785">MTTPEINCATTSCSFNNNGCGAYAATIGTKGCVTFLEIGVRPTIKHEATVGACQRTDCTFNHDLACDATAVTVTNAECQTFTAK</sequence>
<evidence type="ECO:0008006" key="3">
    <source>
        <dbReference type="Google" id="ProtNLM"/>
    </source>
</evidence>
<organism evidence="1 2">
    <name type="scientific">Gleimia coleocanis DSM 15436</name>
    <dbReference type="NCBI Taxonomy" id="525245"/>
    <lineage>
        <taxon>Bacteria</taxon>
        <taxon>Bacillati</taxon>
        <taxon>Actinomycetota</taxon>
        <taxon>Actinomycetes</taxon>
        <taxon>Actinomycetales</taxon>
        <taxon>Actinomycetaceae</taxon>
        <taxon>Gleimia</taxon>
    </lineage>
</organism>
<gene>
    <name evidence="1" type="ORF">HMPREF0044_0227</name>
</gene>